<evidence type="ECO:0000259" key="2">
    <source>
        <dbReference type="Pfam" id="PF07905"/>
    </source>
</evidence>
<evidence type="ECO:0000259" key="4">
    <source>
        <dbReference type="Pfam" id="PF17853"/>
    </source>
</evidence>
<evidence type="ECO:0000313" key="5">
    <source>
        <dbReference type="EMBL" id="MDR7163093.1"/>
    </source>
</evidence>
<dbReference type="Pfam" id="PF13556">
    <property type="entry name" value="HTH_30"/>
    <property type="match status" value="1"/>
</dbReference>
<dbReference type="InterPro" id="IPR012914">
    <property type="entry name" value="PucR_dom"/>
</dbReference>
<comment type="similarity">
    <text evidence="1">Belongs to the CdaR family.</text>
</comment>
<reference evidence="5" key="1">
    <citation type="submission" date="2023-07" db="EMBL/GenBank/DDBJ databases">
        <title>Sorghum-associated microbial communities from plants grown in Nebraska, USA.</title>
        <authorList>
            <person name="Schachtman D."/>
        </authorList>
    </citation>
    <scope>NUCLEOTIDE SEQUENCE</scope>
    <source>
        <strain evidence="5">BE261</strain>
    </source>
</reference>
<accession>A0AAW8N5W1</accession>
<evidence type="ECO:0000313" key="6">
    <source>
        <dbReference type="Proteomes" id="UP001262032"/>
    </source>
</evidence>
<dbReference type="InterPro" id="IPR042070">
    <property type="entry name" value="PucR_C-HTH_sf"/>
</dbReference>
<dbReference type="InterPro" id="IPR051448">
    <property type="entry name" value="CdaR-like_regulators"/>
</dbReference>
<name>A0AAW8N5W1_PSEOX</name>
<evidence type="ECO:0000256" key="1">
    <source>
        <dbReference type="ARBA" id="ARBA00006754"/>
    </source>
</evidence>
<dbReference type="PANTHER" id="PTHR33744:SF1">
    <property type="entry name" value="DNA-BINDING TRANSCRIPTIONAL ACTIVATOR ADER"/>
    <property type="match status" value="1"/>
</dbReference>
<dbReference type="AlphaFoldDB" id="A0AAW8N5W1"/>
<dbReference type="PANTHER" id="PTHR33744">
    <property type="entry name" value="CARBOHYDRATE DIACID REGULATOR"/>
    <property type="match status" value="1"/>
</dbReference>
<feature type="domain" description="PucR C-terminal helix-turn-helix" evidence="3">
    <location>
        <begin position="452"/>
        <end position="509"/>
    </location>
</feature>
<protein>
    <submittedName>
        <fullName evidence="5">Purine catabolism regulator</fullName>
    </submittedName>
</protein>
<feature type="domain" description="CdaR GGDEF-like" evidence="4">
    <location>
        <begin position="281"/>
        <end position="392"/>
    </location>
</feature>
<dbReference type="Proteomes" id="UP001262032">
    <property type="component" value="Unassembled WGS sequence"/>
</dbReference>
<dbReference type="GeneID" id="97421493"/>
<dbReference type="Gene3D" id="1.10.10.2840">
    <property type="entry name" value="PucR C-terminal helix-turn-helix domain"/>
    <property type="match status" value="1"/>
</dbReference>
<dbReference type="EMBL" id="JAVDWN010000003">
    <property type="protein sequence ID" value="MDR7163093.1"/>
    <property type="molecule type" value="Genomic_DNA"/>
</dbReference>
<dbReference type="InterPro" id="IPR041522">
    <property type="entry name" value="CdaR_GGDEF"/>
</dbReference>
<dbReference type="Pfam" id="PF17853">
    <property type="entry name" value="GGDEF_2"/>
    <property type="match status" value="1"/>
</dbReference>
<evidence type="ECO:0000259" key="3">
    <source>
        <dbReference type="Pfam" id="PF13556"/>
    </source>
</evidence>
<proteinExistence type="inferred from homology"/>
<dbReference type="InterPro" id="IPR025736">
    <property type="entry name" value="PucR_C-HTH_dom"/>
</dbReference>
<sequence length="516" mass="53992">MPIRLQDVLKHSTLTPADPVIRAAAAIAAQTQLRWIHSSEVLDIAPLLGGGELLLTGGQALAAATDKRRIGYIWELAERGVAALAIETGVALPSIPSSMVGAAEAAGLPLIELRKVVPFVGVMEAINSLLVSESAAHLQQADRASHAMAVELAHGGSLDRILAVLADATGAEVVLTSNAGAPLASALPAGHAADAGPAPAGDADQDRARTTHIDVSVRGIPSARLSLHTLEGGDVNLARIAGNRSVDILALALLQRMPPGLKEMAGAALIRAVDSGTQNWRLQQLAPAAGIPPAAQLVAVVVRSPGSRQLRTTVEQLLDRVGRHSASYADNEELLALAALRTGKGQEDRSEILAGLRTLELPEGSISAVGPVAAGISAAPWSLAEARLTLDIGARDELRPSGARLAGGALDAEAFAVERMAFHALDAARREDFVRQQLGSVLDYDAQRRSQLAETLRVWLDSGCNTAQAARELHLERQSMHQRLQRIFSLCGGDPRSTGRLAALHLASRLAALHSD</sequence>
<organism evidence="5 6">
    <name type="scientific">Pseudarthrobacter oxydans</name>
    <name type="common">Arthrobacter oxydans</name>
    <dbReference type="NCBI Taxonomy" id="1671"/>
    <lineage>
        <taxon>Bacteria</taxon>
        <taxon>Bacillati</taxon>
        <taxon>Actinomycetota</taxon>
        <taxon>Actinomycetes</taxon>
        <taxon>Micrococcales</taxon>
        <taxon>Micrococcaceae</taxon>
        <taxon>Pseudarthrobacter</taxon>
    </lineage>
</organism>
<comment type="caution">
    <text evidence="5">The sequence shown here is derived from an EMBL/GenBank/DDBJ whole genome shotgun (WGS) entry which is preliminary data.</text>
</comment>
<dbReference type="RefSeq" id="WP_174179705.1">
    <property type="nucleotide sequence ID" value="NZ_JABTYH010000024.1"/>
</dbReference>
<gene>
    <name evidence="5" type="ORF">J2X12_001106</name>
</gene>
<dbReference type="Pfam" id="PF07905">
    <property type="entry name" value="PucR"/>
    <property type="match status" value="1"/>
</dbReference>
<feature type="domain" description="Purine catabolism PurC-like" evidence="2">
    <location>
        <begin position="7"/>
        <end position="129"/>
    </location>
</feature>